<dbReference type="EMBL" id="RBXR01000001">
    <property type="protein sequence ID" value="RKT74160.1"/>
    <property type="molecule type" value="Genomic_DNA"/>
</dbReference>
<reference evidence="7 8" key="1">
    <citation type="submission" date="2018-10" db="EMBL/GenBank/DDBJ databases">
        <title>Sequencing the genomes of 1000 actinobacteria strains.</title>
        <authorList>
            <person name="Klenk H.-P."/>
        </authorList>
    </citation>
    <scope>NUCLEOTIDE SEQUENCE [LARGE SCALE GENOMIC DNA]</scope>
    <source>
        <strain evidence="7 8">DSM 43911</strain>
    </source>
</reference>
<organism evidence="7 8">
    <name type="scientific">Saccharothrix variisporea</name>
    <dbReference type="NCBI Taxonomy" id="543527"/>
    <lineage>
        <taxon>Bacteria</taxon>
        <taxon>Bacillati</taxon>
        <taxon>Actinomycetota</taxon>
        <taxon>Actinomycetes</taxon>
        <taxon>Pseudonocardiales</taxon>
        <taxon>Pseudonocardiaceae</taxon>
        <taxon>Saccharothrix</taxon>
    </lineage>
</organism>
<dbReference type="GO" id="GO:0010436">
    <property type="term" value="F:carotenoid dioxygenase activity"/>
    <property type="evidence" value="ECO:0007669"/>
    <property type="project" value="TreeGrafter"/>
</dbReference>
<feature type="binding site" evidence="5">
    <location>
        <position position="168"/>
    </location>
    <ligand>
        <name>Fe cation</name>
        <dbReference type="ChEBI" id="CHEBI:24875"/>
        <note>catalytic</note>
    </ligand>
</feature>
<dbReference type="EC" id="1.13.11.-" evidence="6"/>
<comment type="similarity">
    <text evidence="1 6">Belongs to the carotenoid oxygenase family.</text>
</comment>
<comment type="caution">
    <text evidence="7">The sequence shown here is derived from an EMBL/GenBank/DDBJ whole genome shotgun (WGS) entry which is preliminary data.</text>
</comment>
<gene>
    <name evidence="7" type="ORF">DFJ66_7503</name>
</gene>
<dbReference type="OrthoDB" id="6636843at2"/>
<sequence length="471" mass="52972">MRAGFRSLDREVALDLEVRGELPDWLSGTLVRNGPARFEAGERKFRHWFDGQAMLHRFAFAAGKVAYRNRYLDTPALRSTDDGRIGFGEFATDPCRSIFGRFFTRPRLTPNANVNVLLDDAEGDWALTETPIAVEFDPDTLATVGLSKRDHAVPGQAHAIPGQVTTAHPHVAPVTGDLVNYLLQFGRRSVYRVYRQRNHVREVLAELPTDRPGYLHSFAVTERHVVLVVFPLVVNPLSFLLRGKPFIENYRWRPELGTRFVVFSQEDGALVADHRTDAFFAFHHINAYDAEGRVVVDICSYPDAEVVDALYLDRLRGDTELPLPFPTRYEVDLTSGAIHSRRLSEEAMELPRVSYRAHNGREYRYAYGVSAHGGSRHDFFNQLVKVDVRSGRTLRWHEAGRYPGEPVFVAAPDAAREDDGVVLSVVLDGATERSCLLVLDAGSFAELARAEVPHAIPFGFHGQFTSRSYPQ</sequence>
<keyword evidence="8" id="KW-1185">Reference proteome</keyword>
<name>A0A495XIH1_9PSEU</name>
<dbReference type="PANTHER" id="PTHR10543">
    <property type="entry name" value="BETA-CAROTENE DIOXYGENASE"/>
    <property type="match status" value="1"/>
</dbReference>
<feature type="binding site" evidence="5">
    <location>
        <position position="283"/>
    </location>
    <ligand>
        <name>Fe cation</name>
        <dbReference type="ChEBI" id="CHEBI:24875"/>
        <note>catalytic</note>
    </ligand>
</feature>
<dbReference type="GO" id="GO:0016121">
    <property type="term" value="P:carotene catabolic process"/>
    <property type="evidence" value="ECO:0007669"/>
    <property type="project" value="TreeGrafter"/>
</dbReference>
<proteinExistence type="inferred from homology"/>
<comment type="cofactor">
    <cofactor evidence="5 6">
        <name>Fe(2+)</name>
        <dbReference type="ChEBI" id="CHEBI:29033"/>
    </cofactor>
    <text evidence="5 6">Binds 1 Fe(2+) ion per subunit.</text>
</comment>
<dbReference type="GO" id="GO:0046872">
    <property type="term" value="F:metal ion binding"/>
    <property type="evidence" value="ECO:0007669"/>
    <property type="project" value="UniProtKB-KW"/>
</dbReference>
<keyword evidence="4 5" id="KW-0408">Iron</keyword>
<evidence type="ECO:0000256" key="6">
    <source>
        <dbReference type="RuleBase" id="RU364048"/>
    </source>
</evidence>
<evidence type="ECO:0000256" key="2">
    <source>
        <dbReference type="ARBA" id="ARBA00022723"/>
    </source>
</evidence>
<evidence type="ECO:0000256" key="5">
    <source>
        <dbReference type="PIRSR" id="PIRSR604294-1"/>
    </source>
</evidence>
<accession>A0A495XIH1</accession>
<dbReference type="Proteomes" id="UP000272729">
    <property type="component" value="Unassembled WGS sequence"/>
</dbReference>
<evidence type="ECO:0000313" key="8">
    <source>
        <dbReference type="Proteomes" id="UP000272729"/>
    </source>
</evidence>
<dbReference type="Pfam" id="PF03055">
    <property type="entry name" value="RPE65"/>
    <property type="match status" value="1"/>
</dbReference>
<dbReference type="AlphaFoldDB" id="A0A495XIH1"/>
<evidence type="ECO:0000313" key="7">
    <source>
        <dbReference type="EMBL" id="RKT74160.1"/>
    </source>
</evidence>
<evidence type="ECO:0000256" key="3">
    <source>
        <dbReference type="ARBA" id="ARBA00023002"/>
    </source>
</evidence>
<dbReference type="InterPro" id="IPR004294">
    <property type="entry name" value="Carotenoid_Oase"/>
</dbReference>
<dbReference type="RefSeq" id="WP_121228478.1">
    <property type="nucleotide sequence ID" value="NZ_JBIUBA010000018.1"/>
</dbReference>
<protein>
    <recommendedName>
        <fullName evidence="6">Dioxygenase</fullName>
        <ecNumber evidence="6">1.13.11.-</ecNumber>
    </recommendedName>
</protein>
<feature type="binding site" evidence="5">
    <location>
        <position position="216"/>
    </location>
    <ligand>
        <name>Fe cation</name>
        <dbReference type="ChEBI" id="CHEBI:24875"/>
        <note>catalytic</note>
    </ligand>
</feature>
<evidence type="ECO:0000256" key="1">
    <source>
        <dbReference type="ARBA" id="ARBA00006787"/>
    </source>
</evidence>
<evidence type="ECO:0000256" key="4">
    <source>
        <dbReference type="ARBA" id="ARBA00023004"/>
    </source>
</evidence>
<keyword evidence="2 5" id="KW-0479">Metal-binding</keyword>
<keyword evidence="6 7" id="KW-0223">Dioxygenase</keyword>
<feature type="binding site" evidence="5">
    <location>
        <position position="461"/>
    </location>
    <ligand>
        <name>Fe cation</name>
        <dbReference type="ChEBI" id="CHEBI:24875"/>
        <note>catalytic</note>
    </ligand>
</feature>
<keyword evidence="3 6" id="KW-0560">Oxidoreductase</keyword>
<dbReference type="PANTHER" id="PTHR10543:SF24">
    <property type="entry name" value="CAROTENOID ISOMEROOXYGENASE"/>
    <property type="match status" value="1"/>
</dbReference>